<dbReference type="AlphaFoldDB" id="A0A1C2E192"/>
<sequence length="289" mass="31363">MNVAAPQSTFLRMVYGCYMLAFFLYLAAPLVAAGVFAFNDSLFPALPWKGFTLDWFFGTTEPKLGMFNDRRLMEGLWNSLYIGIIVSILSVAAGTCNAFLFERKHFPGKSLLYVLMIVPLVIPGVILGISILVFASAIANGVEDSTGWDMDFLRPGTLLVVLGQFSFLVTITSLVIAARLRKFDVALEEAALNLGASRVRVLATVTLPYLLPALFSAFVVAFLVSFENFNTTLMLVGSDSPLTITMYDRMVKAGSTPVLNAVSLFLMIVSGLLALLSVVAQRGKEPASS</sequence>
<evidence type="ECO:0000256" key="3">
    <source>
        <dbReference type="ARBA" id="ARBA00022448"/>
    </source>
</evidence>
<feature type="transmembrane region" description="Helical" evidence="8">
    <location>
        <begin position="12"/>
        <end position="38"/>
    </location>
</feature>
<feature type="domain" description="ABC transmembrane type-1" evidence="9">
    <location>
        <begin position="76"/>
        <end position="277"/>
    </location>
</feature>
<dbReference type="Gene3D" id="1.10.3720.10">
    <property type="entry name" value="MetI-like"/>
    <property type="match status" value="1"/>
</dbReference>
<dbReference type="Pfam" id="PF00528">
    <property type="entry name" value="BPD_transp_1"/>
    <property type="match status" value="1"/>
</dbReference>
<feature type="transmembrane region" description="Helical" evidence="8">
    <location>
        <begin position="258"/>
        <end position="280"/>
    </location>
</feature>
<dbReference type="PROSITE" id="PS50928">
    <property type="entry name" value="ABC_TM1"/>
    <property type="match status" value="1"/>
</dbReference>
<dbReference type="GO" id="GO:0055085">
    <property type="term" value="P:transmembrane transport"/>
    <property type="evidence" value="ECO:0007669"/>
    <property type="project" value="InterPro"/>
</dbReference>
<dbReference type="CDD" id="cd06261">
    <property type="entry name" value="TM_PBP2"/>
    <property type="match status" value="1"/>
</dbReference>
<evidence type="ECO:0000256" key="6">
    <source>
        <dbReference type="ARBA" id="ARBA00022989"/>
    </source>
</evidence>
<evidence type="ECO:0000313" key="10">
    <source>
        <dbReference type="EMBL" id="OCX20695.1"/>
    </source>
</evidence>
<keyword evidence="4" id="KW-1003">Cell membrane</keyword>
<gene>
    <name evidence="10" type="ORF">QV13_08460</name>
</gene>
<dbReference type="PANTHER" id="PTHR43848:SF2">
    <property type="entry name" value="PUTRESCINE TRANSPORT SYSTEM PERMEASE PROTEIN POTI"/>
    <property type="match status" value="1"/>
</dbReference>
<reference evidence="10 11" key="1">
    <citation type="submission" date="2016-08" db="EMBL/GenBank/DDBJ databases">
        <title>Whole genome sequence of Mesorhizobium sp. strain UASWS1009 isolated from industrial sewage.</title>
        <authorList>
            <person name="Crovadore J."/>
            <person name="Calmin G."/>
            <person name="Chablais R."/>
            <person name="Cochard B."/>
            <person name="Lefort F."/>
        </authorList>
    </citation>
    <scope>NUCLEOTIDE SEQUENCE [LARGE SCALE GENOMIC DNA]</scope>
    <source>
        <strain evidence="10 11">UASWS1009</strain>
    </source>
</reference>
<keyword evidence="3 8" id="KW-0813">Transport</keyword>
<evidence type="ECO:0000313" key="11">
    <source>
        <dbReference type="Proteomes" id="UP000094412"/>
    </source>
</evidence>
<keyword evidence="5 8" id="KW-0812">Transmembrane</keyword>
<dbReference type="EMBL" id="MDEO01000029">
    <property type="protein sequence ID" value="OCX20695.1"/>
    <property type="molecule type" value="Genomic_DNA"/>
</dbReference>
<dbReference type="InterPro" id="IPR035906">
    <property type="entry name" value="MetI-like_sf"/>
</dbReference>
<keyword evidence="7 8" id="KW-0472">Membrane</keyword>
<feature type="transmembrane region" description="Helical" evidence="8">
    <location>
        <begin position="80"/>
        <end position="100"/>
    </location>
</feature>
<dbReference type="InterPro" id="IPR051789">
    <property type="entry name" value="Bact_Polyamine_Transport"/>
</dbReference>
<feature type="transmembrane region" description="Helical" evidence="8">
    <location>
        <begin position="112"/>
        <end position="138"/>
    </location>
</feature>
<keyword evidence="11" id="KW-1185">Reference proteome</keyword>
<feature type="transmembrane region" description="Helical" evidence="8">
    <location>
        <begin position="201"/>
        <end position="226"/>
    </location>
</feature>
<evidence type="ECO:0000256" key="5">
    <source>
        <dbReference type="ARBA" id="ARBA00022692"/>
    </source>
</evidence>
<dbReference type="InterPro" id="IPR000515">
    <property type="entry name" value="MetI-like"/>
</dbReference>
<feature type="transmembrane region" description="Helical" evidence="8">
    <location>
        <begin position="158"/>
        <end position="180"/>
    </location>
</feature>
<keyword evidence="6 8" id="KW-1133">Transmembrane helix</keyword>
<comment type="subcellular location">
    <subcellularLocation>
        <location evidence="1 8">Cell membrane</location>
        <topology evidence="1 8">Multi-pass membrane protein</topology>
    </subcellularLocation>
</comment>
<proteinExistence type="inferred from homology"/>
<dbReference type="GO" id="GO:0005886">
    <property type="term" value="C:plasma membrane"/>
    <property type="evidence" value="ECO:0007669"/>
    <property type="project" value="UniProtKB-SubCell"/>
</dbReference>
<evidence type="ECO:0000256" key="2">
    <source>
        <dbReference type="ARBA" id="ARBA00007069"/>
    </source>
</evidence>
<dbReference type="RefSeq" id="WP_065997593.1">
    <property type="nucleotide sequence ID" value="NZ_MDEO01000029.1"/>
</dbReference>
<dbReference type="STRING" id="1566387.QV13_08460"/>
<dbReference type="OrthoDB" id="9808399at2"/>
<evidence type="ECO:0000256" key="1">
    <source>
        <dbReference type="ARBA" id="ARBA00004651"/>
    </source>
</evidence>
<evidence type="ECO:0000256" key="4">
    <source>
        <dbReference type="ARBA" id="ARBA00022475"/>
    </source>
</evidence>
<comment type="caution">
    <text evidence="10">The sequence shown here is derived from an EMBL/GenBank/DDBJ whole genome shotgun (WGS) entry which is preliminary data.</text>
</comment>
<protein>
    <submittedName>
        <fullName evidence="10">ABC transporter permease</fullName>
    </submittedName>
</protein>
<evidence type="ECO:0000256" key="8">
    <source>
        <dbReference type="RuleBase" id="RU363032"/>
    </source>
</evidence>
<dbReference type="SUPFAM" id="SSF161098">
    <property type="entry name" value="MetI-like"/>
    <property type="match status" value="1"/>
</dbReference>
<organism evidence="10 11">
    <name type="scientific">Mesorhizobium hungaricum</name>
    <dbReference type="NCBI Taxonomy" id="1566387"/>
    <lineage>
        <taxon>Bacteria</taxon>
        <taxon>Pseudomonadati</taxon>
        <taxon>Pseudomonadota</taxon>
        <taxon>Alphaproteobacteria</taxon>
        <taxon>Hyphomicrobiales</taxon>
        <taxon>Phyllobacteriaceae</taxon>
        <taxon>Mesorhizobium</taxon>
    </lineage>
</organism>
<name>A0A1C2E192_9HYPH</name>
<dbReference type="Proteomes" id="UP000094412">
    <property type="component" value="Unassembled WGS sequence"/>
</dbReference>
<evidence type="ECO:0000256" key="7">
    <source>
        <dbReference type="ARBA" id="ARBA00023136"/>
    </source>
</evidence>
<accession>A0A1C2E192</accession>
<dbReference type="PANTHER" id="PTHR43848">
    <property type="entry name" value="PUTRESCINE TRANSPORT SYSTEM PERMEASE PROTEIN POTI"/>
    <property type="match status" value="1"/>
</dbReference>
<comment type="similarity">
    <text evidence="2">Belongs to the binding-protein-dependent transport system permease family. CysTW subfamily.</text>
</comment>
<evidence type="ECO:0000259" key="9">
    <source>
        <dbReference type="PROSITE" id="PS50928"/>
    </source>
</evidence>